<proteinExistence type="predicted"/>
<reference evidence="3 4" key="1">
    <citation type="journal article" date="2024" name="G3 (Bethesda)">
        <title>Genome assembly of Hibiscus sabdariffa L. provides insights into metabolisms of medicinal natural products.</title>
        <authorList>
            <person name="Kim T."/>
        </authorList>
    </citation>
    <scope>NUCLEOTIDE SEQUENCE [LARGE SCALE GENOMIC DNA]</scope>
    <source>
        <strain evidence="3">TK-2024</strain>
        <tissue evidence="3">Old leaves</tissue>
    </source>
</reference>
<dbReference type="PANTHER" id="PTHR33159">
    <property type="entry name" value="RPM1-INTERACTING PROTEIN 4 (RIN4) FAMILY PROTEIN"/>
    <property type="match status" value="1"/>
</dbReference>
<gene>
    <name evidence="3" type="ORF">V6N11_044635</name>
</gene>
<feature type="region of interest" description="Disordered" evidence="1">
    <location>
        <begin position="55"/>
        <end position="140"/>
    </location>
</feature>
<feature type="compositionally biased region" description="Basic and acidic residues" evidence="1">
    <location>
        <begin position="1"/>
        <end position="31"/>
    </location>
</feature>
<evidence type="ECO:0000256" key="1">
    <source>
        <dbReference type="SAM" id="MobiDB-lite"/>
    </source>
</evidence>
<feature type="compositionally biased region" description="Low complexity" evidence="1">
    <location>
        <begin position="98"/>
        <end position="107"/>
    </location>
</feature>
<keyword evidence="4" id="KW-1185">Reference proteome</keyword>
<dbReference type="InterPro" id="IPR040387">
    <property type="entry name" value="RIN4/NOI4"/>
</dbReference>
<feature type="domain" description="RIN4 pathogenic type III effector avirulence factor Avr cleavage site" evidence="2">
    <location>
        <begin position="16"/>
        <end position="43"/>
    </location>
</feature>
<dbReference type="Proteomes" id="UP001396334">
    <property type="component" value="Unassembled WGS sequence"/>
</dbReference>
<dbReference type="Pfam" id="PF05627">
    <property type="entry name" value="AvrRpt-cleavage"/>
    <property type="match status" value="2"/>
</dbReference>
<dbReference type="EMBL" id="JBBPBN010000182">
    <property type="protein sequence ID" value="KAK8973664.1"/>
    <property type="molecule type" value="Genomic_DNA"/>
</dbReference>
<sequence>MSFLKEQEDMSEAKLHSHVPKLGEWDNDDRPYTTYFKNARKDKAGTIDLKASMQITGGLESNHDCSKSESTDKHRTSGASRNGSTDHQKSARRQRNMGPESGGENVSGSGGTHMHSNHHRRTSSCPKTGPAGGGSFSGLGNYEYKHQRTTSVPKFGEWDETDPTSGEGFTVIFNKVKEEKHAPQPSNFATVAPEVETMDYSDCHHKKCPTPSWGSKSKQAKEDSDVDIVTLDLFPSL</sequence>
<organism evidence="3 4">
    <name type="scientific">Hibiscus sabdariffa</name>
    <name type="common">roselle</name>
    <dbReference type="NCBI Taxonomy" id="183260"/>
    <lineage>
        <taxon>Eukaryota</taxon>
        <taxon>Viridiplantae</taxon>
        <taxon>Streptophyta</taxon>
        <taxon>Embryophyta</taxon>
        <taxon>Tracheophyta</taxon>
        <taxon>Spermatophyta</taxon>
        <taxon>Magnoliopsida</taxon>
        <taxon>eudicotyledons</taxon>
        <taxon>Gunneridae</taxon>
        <taxon>Pentapetalae</taxon>
        <taxon>rosids</taxon>
        <taxon>malvids</taxon>
        <taxon>Malvales</taxon>
        <taxon>Malvaceae</taxon>
        <taxon>Malvoideae</taxon>
        <taxon>Hibiscus</taxon>
    </lineage>
</organism>
<evidence type="ECO:0000313" key="3">
    <source>
        <dbReference type="EMBL" id="KAK8973664.1"/>
    </source>
</evidence>
<protein>
    <recommendedName>
        <fullName evidence="2">RIN4 pathogenic type III effector avirulence factor Avr cleavage site domain-containing protein</fullName>
    </recommendedName>
</protein>
<name>A0ABR2NBY7_9ROSI</name>
<comment type="caution">
    <text evidence="3">The sequence shown here is derived from an EMBL/GenBank/DDBJ whole genome shotgun (WGS) entry which is preliminary data.</text>
</comment>
<dbReference type="InterPro" id="IPR008700">
    <property type="entry name" value="TypeIII_avirulence_cleave"/>
</dbReference>
<accession>A0ABR2NBY7</accession>
<feature type="domain" description="RIN4 pathogenic type III effector avirulence factor Avr cleavage site" evidence="2">
    <location>
        <begin position="148"/>
        <end position="180"/>
    </location>
</feature>
<feature type="compositionally biased region" description="Basic and acidic residues" evidence="1">
    <location>
        <begin position="61"/>
        <end position="75"/>
    </location>
</feature>
<feature type="region of interest" description="Disordered" evidence="1">
    <location>
        <begin position="1"/>
        <end position="33"/>
    </location>
</feature>
<dbReference type="PANTHER" id="PTHR33159:SF49">
    <property type="entry name" value="RPM1-INTERACTING PROTEIN 4"/>
    <property type="match status" value="1"/>
</dbReference>
<evidence type="ECO:0000313" key="4">
    <source>
        <dbReference type="Proteomes" id="UP001396334"/>
    </source>
</evidence>
<evidence type="ECO:0000259" key="2">
    <source>
        <dbReference type="Pfam" id="PF05627"/>
    </source>
</evidence>